<comment type="pathway">
    <text evidence="1">Cell wall biogenesis; cell wall polysaccharide biosynthesis.</text>
</comment>
<comment type="caution">
    <text evidence="5">The sequence shown here is derived from an EMBL/GenBank/DDBJ whole genome shotgun (WGS) entry which is preliminary data.</text>
</comment>
<dbReference type="InterPro" id="IPR029044">
    <property type="entry name" value="Nucleotide-diphossugar_trans"/>
</dbReference>
<dbReference type="SUPFAM" id="SSF53448">
    <property type="entry name" value="Nucleotide-diphospho-sugar transferases"/>
    <property type="match status" value="1"/>
</dbReference>
<dbReference type="Gene3D" id="3.90.550.10">
    <property type="entry name" value="Spore Coat Polysaccharide Biosynthesis Protein SpsA, Chain A"/>
    <property type="match status" value="1"/>
</dbReference>
<evidence type="ECO:0000313" key="5">
    <source>
        <dbReference type="EMBL" id="GHF15173.1"/>
    </source>
</evidence>
<name>A0A919AMM8_9ACTN</name>
<sequence length="143" mass="16331">MASTDQIPSGGDWPEPFFYAHEETDLAWRALEAGWKVLYEPELVLRHPWTSPTRHAVFYRMVARNRVWLAKRHLPALLVPVYLGIWTAVTVVRTRSAAGLRAWFGGFAEGVGTPCPPRRPMRWSTVWRMTRLGRPPATGHLIS</sequence>
<evidence type="ECO:0008006" key="7">
    <source>
        <dbReference type="Google" id="ProtNLM"/>
    </source>
</evidence>
<organism evidence="5 6">
    <name type="scientific">Streptomyces spiralis</name>
    <dbReference type="NCBI Taxonomy" id="66376"/>
    <lineage>
        <taxon>Bacteria</taxon>
        <taxon>Bacillati</taxon>
        <taxon>Actinomycetota</taxon>
        <taxon>Actinomycetes</taxon>
        <taxon>Kitasatosporales</taxon>
        <taxon>Streptomycetaceae</taxon>
        <taxon>Streptomyces</taxon>
    </lineage>
</organism>
<evidence type="ECO:0000256" key="1">
    <source>
        <dbReference type="ARBA" id="ARBA00004776"/>
    </source>
</evidence>
<evidence type="ECO:0000313" key="6">
    <source>
        <dbReference type="Proteomes" id="UP000641386"/>
    </source>
</evidence>
<reference evidence="5" key="1">
    <citation type="journal article" date="2014" name="Int. J. Syst. Evol. Microbiol.">
        <title>Complete genome sequence of Corynebacterium casei LMG S-19264T (=DSM 44701T), isolated from a smear-ripened cheese.</title>
        <authorList>
            <consortium name="US DOE Joint Genome Institute (JGI-PGF)"/>
            <person name="Walter F."/>
            <person name="Albersmeier A."/>
            <person name="Kalinowski J."/>
            <person name="Ruckert C."/>
        </authorList>
    </citation>
    <scope>NUCLEOTIDE SEQUENCE</scope>
    <source>
        <strain evidence="5">JCM 3302</strain>
    </source>
</reference>
<dbReference type="AlphaFoldDB" id="A0A919AMM8"/>
<accession>A0A919AMM8</accession>
<dbReference type="EMBL" id="BNBC01000070">
    <property type="protein sequence ID" value="GHF15173.1"/>
    <property type="molecule type" value="Genomic_DNA"/>
</dbReference>
<gene>
    <name evidence="5" type="ORF">GCM10014715_83110</name>
</gene>
<dbReference type="PANTHER" id="PTHR43179:SF12">
    <property type="entry name" value="GALACTOFURANOSYLTRANSFERASE GLFT2"/>
    <property type="match status" value="1"/>
</dbReference>
<evidence type="ECO:0000256" key="2">
    <source>
        <dbReference type="ARBA" id="ARBA00006739"/>
    </source>
</evidence>
<protein>
    <recommendedName>
        <fullName evidence="7">Glycosyl transferase</fullName>
    </recommendedName>
</protein>
<reference evidence="5" key="2">
    <citation type="submission" date="2020-09" db="EMBL/GenBank/DDBJ databases">
        <authorList>
            <person name="Sun Q."/>
            <person name="Ohkuma M."/>
        </authorList>
    </citation>
    <scope>NUCLEOTIDE SEQUENCE</scope>
    <source>
        <strain evidence="5">JCM 3302</strain>
    </source>
</reference>
<keyword evidence="3" id="KW-0328">Glycosyltransferase</keyword>
<evidence type="ECO:0000256" key="3">
    <source>
        <dbReference type="ARBA" id="ARBA00022676"/>
    </source>
</evidence>
<keyword evidence="6" id="KW-1185">Reference proteome</keyword>
<proteinExistence type="inferred from homology"/>
<keyword evidence="4" id="KW-0808">Transferase</keyword>
<evidence type="ECO:0000256" key="4">
    <source>
        <dbReference type="ARBA" id="ARBA00022679"/>
    </source>
</evidence>
<dbReference type="PANTHER" id="PTHR43179">
    <property type="entry name" value="RHAMNOSYLTRANSFERASE WBBL"/>
    <property type="match status" value="1"/>
</dbReference>
<comment type="similarity">
    <text evidence="2">Belongs to the glycosyltransferase 2 family.</text>
</comment>
<dbReference type="Proteomes" id="UP000641386">
    <property type="component" value="Unassembled WGS sequence"/>
</dbReference>
<dbReference type="GO" id="GO:0016757">
    <property type="term" value="F:glycosyltransferase activity"/>
    <property type="evidence" value="ECO:0007669"/>
    <property type="project" value="UniProtKB-KW"/>
</dbReference>